<feature type="chain" id="PRO_5032408291" evidence="7">
    <location>
        <begin position="26"/>
        <end position="198"/>
    </location>
</feature>
<reference evidence="9 10" key="1">
    <citation type="submission" date="2020-01" db="EMBL/GenBank/DDBJ databases">
        <authorList>
            <person name="Lee S.D."/>
        </authorList>
    </citation>
    <scope>NUCLEOTIDE SEQUENCE [LARGE SCALE GENOMIC DNA]</scope>
    <source>
        <strain evidence="9 10">SAP-1</strain>
    </source>
</reference>
<dbReference type="GO" id="GO:0044384">
    <property type="term" value="C:host outer membrane"/>
    <property type="evidence" value="ECO:0007669"/>
    <property type="project" value="InterPro"/>
</dbReference>
<evidence type="ECO:0000256" key="3">
    <source>
        <dbReference type="ARBA" id="ARBA00022692"/>
    </source>
</evidence>
<evidence type="ECO:0000256" key="6">
    <source>
        <dbReference type="SAM" id="MobiDB-lite"/>
    </source>
</evidence>
<feature type="signal peptide" evidence="7">
    <location>
        <begin position="1"/>
        <end position="25"/>
    </location>
</feature>
<protein>
    <submittedName>
        <fullName evidence="9">Outer membrane beta-barrel protein</fullName>
    </submittedName>
</protein>
<keyword evidence="10" id="KW-1185">Reference proteome</keyword>
<reference evidence="9 10" key="2">
    <citation type="submission" date="2020-06" db="EMBL/GenBank/DDBJ databases">
        <title>Polyphasic characterization of a Rahnella strain isolated from tree sap.</title>
        <authorList>
            <person name="Kim I.S."/>
        </authorList>
    </citation>
    <scope>NUCLEOTIDE SEQUENCE [LARGE SCALE GENOMIC DNA]</scope>
    <source>
        <strain evidence="9 10">SAP-1</strain>
    </source>
</reference>
<dbReference type="Gene3D" id="2.40.160.20">
    <property type="match status" value="1"/>
</dbReference>
<dbReference type="PANTHER" id="PTHR35892:SF2">
    <property type="entry name" value="OUTER MEMBRANE PROTEIN PAGN"/>
    <property type="match status" value="1"/>
</dbReference>
<feature type="domain" description="Outer membrane protein beta-barrel" evidence="8">
    <location>
        <begin position="29"/>
        <end position="198"/>
    </location>
</feature>
<gene>
    <name evidence="9" type="ORF">GW590_20540</name>
</gene>
<organism evidence="9 10">
    <name type="scientific">Rouxiella aceris</name>
    <dbReference type="NCBI Taxonomy" id="2703884"/>
    <lineage>
        <taxon>Bacteria</taxon>
        <taxon>Pseudomonadati</taxon>
        <taxon>Pseudomonadota</taxon>
        <taxon>Gammaproteobacteria</taxon>
        <taxon>Enterobacterales</taxon>
        <taxon>Yersiniaceae</taxon>
        <taxon>Rouxiella</taxon>
    </lineage>
</organism>
<dbReference type="PANTHER" id="PTHR35892">
    <property type="entry name" value="OUTER MEMBRANE PROTEIN PAGN-RELATED"/>
    <property type="match status" value="1"/>
</dbReference>
<dbReference type="InterPro" id="IPR011250">
    <property type="entry name" value="OMP/PagP_B-barrel"/>
</dbReference>
<proteinExistence type="predicted"/>
<dbReference type="EMBL" id="JAADJU010000013">
    <property type="protein sequence ID" value="NMP29240.1"/>
    <property type="molecule type" value="Genomic_DNA"/>
</dbReference>
<keyword evidence="5" id="KW-0472">Membrane</keyword>
<evidence type="ECO:0000259" key="8">
    <source>
        <dbReference type="Pfam" id="PF13505"/>
    </source>
</evidence>
<dbReference type="InterPro" id="IPR027385">
    <property type="entry name" value="Beta-barrel_OMP"/>
</dbReference>
<keyword evidence="3" id="KW-0812">Transmembrane</keyword>
<dbReference type="InterPro" id="IPR000758">
    <property type="entry name" value="Enterovir_OMP"/>
</dbReference>
<keyword evidence="2" id="KW-1134">Transmembrane beta strand</keyword>
<dbReference type="Proteomes" id="UP000585363">
    <property type="component" value="Unassembled WGS sequence"/>
</dbReference>
<dbReference type="RefSeq" id="WP_169404956.1">
    <property type="nucleotide sequence ID" value="NZ_JAADJU010000013.1"/>
</dbReference>
<evidence type="ECO:0000313" key="10">
    <source>
        <dbReference type="Proteomes" id="UP000585363"/>
    </source>
</evidence>
<dbReference type="SUPFAM" id="SSF56925">
    <property type="entry name" value="OMPA-like"/>
    <property type="match status" value="1"/>
</dbReference>
<dbReference type="AlphaFoldDB" id="A0A848MQG7"/>
<dbReference type="InterPro" id="IPR051723">
    <property type="entry name" value="Bact_OM_Invasion-Related"/>
</dbReference>
<evidence type="ECO:0000256" key="7">
    <source>
        <dbReference type="SAM" id="SignalP"/>
    </source>
</evidence>
<evidence type="ECO:0000256" key="2">
    <source>
        <dbReference type="ARBA" id="ARBA00022452"/>
    </source>
</evidence>
<accession>A0A848MQG7</accession>
<keyword evidence="4 7" id="KW-0732">Signal</keyword>
<dbReference type="Pfam" id="PF13505">
    <property type="entry name" value="OMP_b-brl"/>
    <property type="match status" value="1"/>
</dbReference>
<evidence type="ECO:0000313" key="9">
    <source>
        <dbReference type="EMBL" id="NMP29240.1"/>
    </source>
</evidence>
<comment type="caution">
    <text evidence="9">The sequence shown here is derived from an EMBL/GenBank/DDBJ whole genome shotgun (WGS) entry which is preliminary data.</text>
</comment>
<dbReference type="GO" id="GO:0009279">
    <property type="term" value="C:cell outer membrane"/>
    <property type="evidence" value="ECO:0007669"/>
    <property type="project" value="UniProtKB-SubCell"/>
</dbReference>
<feature type="region of interest" description="Disordered" evidence="6">
    <location>
        <begin position="131"/>
        <end position="150"/>
    </location>
</feature>
<evidence type="ECO:0000256" key="4">
    <source>
        <dbReference type="ARBA" id="ARBA00022729"/>
    </source>
</evidence>
<evidence type="ECO:0000256" key="1">
    <source>
        <dbReference type="ARBA" id="ARBA00004571"/>
    </source>
</evidence>
<sequence>MKISLLKKIAFIVVIVLIFPSPLQANTLSLGYAQTRFTPPSSINDKGDINNKKGQGINARLNYMIDNDWGIITALTYTQREGKTESNNLGKQNRVTQTYGSLSVGPSYRFSHFLSVYSSVGIAVTNSYLEQENSGSRRQNGGGKKRRYTSKENDWGGVASAGFQFTPGDKWVIDIGYEYAQLRDNRAASWIAGVGYHF</sequence>
<evidence type="ECO:0000256" key="5">
    <source>
        <dbReference type="ARBA" id="ARBA00023136"/>
    </source>
</evidence>
<name>A0A848MQG7_9GAMM</name>
<dbReference type="PRINTS" id="PR00316">
    <property type="entry name" value="ENTEROVIROMP"/>
</dbReference>
<comment type="subcellular location">
    <subcellularLocation>
        <location evidence="1">Cell outer membrane</location>
        <topology evidence="1">Multi-pass membrane protein</topology>
    </subcellularLocation>
</comment>